<dbReference type="GO" id="GO:0047472">
    <property type="term" value="F:3-carboxy-cis,cis-muconate cycloisomerase activity"/>
    <property type="evidence" value="ECO:0007669"/>
    <property type="project" value="UniProtKB-EC"/>
</dbReference>
<feature type="domain" description="Fumarate lyase N-terminal" evidence="3">
    <location>
        <begin position="19"/>
        <end position="289"/>
    </location>
</feature>
<dbReference type="NCBIfam" id="NF004631">
    <property type="entry name" value="PRK05975.1"/>
    <property type="match status" value="1"/>
</dbReference>
<dbReference type="PANTHER" id="PTHR43172:SF2">
    <property type="entry name" value="ADENYLOSUCCINATE LYASE C-TERMINAL DOMAIN-CONTAINING PROTEIN"/>
    <property type="match status" value="1"/>
</dbReference>
<evidence type="ECO:0000313" key="5">
    <source>
        <dbReference type="Proteomes" id="UP000308530"/>
    </source>
</evidence>
<dbReference type="InterPro" id="IPR000362">
    <property type="entry name" value="Fumarate_lyase_fam"/>
</dbReference>
<organism evidence="4 5">
    <name type="scientific">Peteryoungia desertarenae</name>
    <dbReference type="NCBI Taxonomy" id="1813451"/>
    <lineage>
        <taxon>Bacteria</taxon>
        <taxon>Pseudomonadati</taxon>
        <taxon>Pseudomonadota</taxon>
        <taxon>Alphaproteobacteria</taxon>
        <taxon>Hyphomicrobiales</taxon>
        <taxon>Rhizobiaceae</taxon>
        <taxon>Peteryoungia</taxon>
    </lineage>
</organism>
<dbReference type="PRINTS" id="PR00145">
    <property type="entry name" value="ARGSUCLYASE"/>
</dbReference>
<accession>A0ABX6QIP0</accession>
<protein>
    <recommendedName>
        <fullName evidence="2">3-carboxy-cis,cis-muconate cycloisomerase</fullName>
        <ecNumber evidence="2">5.5.1.2</ecNumber>
    </recommendedName>
</protein>
<dbReference type="NCBIfam" id="TIGR02426">
    <property type="entry name" value="protocat_pcaB"/>
    <property type="match status" value="1"/>
</dbReference>
<reference evidence="4 5" key="1">
    <citation type="submission" date="2020-06" db="EMBL/GenBank/DDBJ databases">
        <title>Genome sequence of Rhizobium sp strain ADMK78.</title>
        <authorList>
            <person name="Rahi P."/>
        </authorList>
    </citation>
    <scope>NUCLEOTIDE SEQUENCE [LARGE SCALE GENOMIC DNA]</scope>
    <source>
        <strain evidence="4 5">ADMK78</strain>
    </source>
</reference>
<evidence type="ECO:0000256" key="1">
    <source>
        <dbReference type="ARBA" id="ARBA00034772"/>
    </source>
</evidence>
<dbReference type="Pfam" id="PF00206">
    <property type="entry name" value="Lyase_1"/>
    <property type="match status" value="1"/>
</dbReference>
<proteinExistence type="inferred from homology"/>
<dbReference type="InterPro" id="IPR012789">
    <property type="entry name" value="Protocat_PcaB-like"/>
</dbReference>
<gene>
    <name evidence="4" type="ORF">FE840_002060</name>
</gene>
<dbReference type="InterPro" id="IPR008948">
    <property type="entry name" value="L-Aspartase-like"/>
</dbReference>
<sequence>MTVGVFDHPVLAGLLGDESLYELFTVEAELAAMLAFEVALAQAQAAFELIPNEAADAIARLPSGFAPDVVLLRQAIGSDGVVIPELVRQWREALGEHAPHVHFGATSQDAIDTGLMLRLKPALSLIAQRLLNLIAELAALKQRHGHVQLMGRTRMQAALPILAGDRIASWQDPLADLDARLRAFRETGLPLQLGGAVGTLEKLGDKAAEIRADVARRLELADHSQWHSQRTVIADLGHLVSLITGSLGKFGQDIALMADNGSVRLSGGGASSAMPHKRNPVKAEVLVTLARFNAVQLSGLHHSLVHEQERSGAAWTLEWMILPQMVVACGGALKLGLDLAQSIESMGDAGH</sequence>
<dbReference type="EMBL" id="CP058350">
    <property type="protein sequence ID" value="QLF68429.1"/>
    <property type="molecule type" value="Genomic_DNA"/>
</dbReference>
<dbReference type="PRINTS" id="PR00149">
    <property type="entry name" value="FUMRATELYASE"/>
</dbReference>
<dbReference type="Proteomes" id="UP000308530">
    <property type="component" value="Chromosome"/>
</dbReference>
<name>A0ABX6QIP0_9HYPH</name>
<keyword evidence="5" id="KW-1185">Reference proteome</keyword>
<keyword evidence="4" id="KW-0413">Isomerase</keyword>
<dbReference type="PANTHER" id="PTHR43172">
    <property type="entry name" value="ADENYLOSUCCINATE LYASE"/>
    <property type="match status" value="1"/>
</dbReference>
<dbReference type="RefSeq" id="WP_138288515.1">
    <property type="nucleotide sequence ID" value="NZ_CP058350.1"/>
</dbReference>
<comment type="similarity">
    <text evidence="1">Belongs to the class-II fumarase/aspartase family.</text>
</comment>
<dbReference type="Gene3D" id="1.20.200.10">
    <property type="entry name" value="Fumarase/aspartase (Central domain)"/>
    <property type="match status" value="1"/>
</dbReference>
<evidence type="ECO:0000259" key="3">
    <source>
        <dbReference type="Pfam" id="PF00206"/>
    </source>
</evidence>
<dbReference type="EC" id="5.5.1.2" evidence="2"/>
<dbReference type="InterPro" id="IPR022761">
    <property type="entry name" value="Fumarate_lyase_N"/>
</dbReference>
<evidence type="ECO:0000256" key="2">
    <source>
        <dbReference type="NCBIfam" id="TIGR02426"/>
    </source>
</evidence>
<dbReference type="SUPFAM" id="SSF48557">
    <property type="entry name" value="L-aspartase-like"/>
    <property type="match status" value="1"/>
</dbReference>
<evidence type="ECO:0000313" key="4">
    <source>
        <dbReference type="EMBL" id="QLF68429.1"/>
    </source>
</evidence>